<dbReference type="OrthoDB" id="9806522at2"/>
<evidence type="ECO:0000256" key="5">
    <source>
        <dbReference type="ARBA" id="ARBA00022989"/>
    </source>
</evidence>
<feature type="domain" description="Cation efflux protein cytoplasmic" evidence="9">
    <location>
        <begin position="218"/>
        <end position="295"/>
    </location>
</feature>
<dbReference type="RefSeq" id="WP_111446548.1">
    <property type="nucleotide sequence ID" value="NZ_QKZK01000027.1"/>
</dbReference>
<feature type="transmembrane region" description="Helical" evidence="7">
    <location>
        <begin position="82"/>
        <end position="107"/>
    </location>
</feature>
<dbReference type="InterPro" id="IPR058533">
    <property type="entry name" value="Cation_efflux_TM"/>
</dbReference>
<evidence type="ECO:0000259" key="9">
    <source>
        <dbReference type="Pfam" id="PF16916"/>
    </source>
</evidence>
<feature type="transmembrane region" description="Helical" evidence="7">
    <location>
        <begin position="12"/>
        <end position="34"/>
    </location>
</feature>
<evidence type="ECO:0000256" key="6">
    <source>
        <dbReference type="ARBA" id="ARBA00023136"/>
    </source>
</evidence>
<dbReference type="EMBL" id="QKZK01000027">
    <property type="protein sequence ID" value="PZX13053.1"/>
    <property type="molecule type" value="Genomic_DNA"/>
</dbReference>
<protein>
    <submittedName>
        <fullName evidence="10">Cation diffusion facilitator family transporter</fullName>
    </submittedName>
</protein>
<dbReference type="FunFam" id="1.20.1510.10:FF:000006">
    <property type="entry name" value="Divalent cation efflux transporter"/>
    <property type="match status" value="1"/>
</dbReference>
<keyword evidence="5 7" id="KW-1133">Transmembrane helix</keyword>
<proteinExistence type="inferred from homology"/>
<comment type="caution">
    <text evidence="10">The sequence shown here is derived from an EMBL/GenBank/DDBJ whole genome shotgun (WGS) entry which is preliminary data.</text>
</comment>
<dbReference type="AlphaFoldDB" id="A0A2W7MZP5"/>
<feature type="transmembrane region" description="Helical" evidence="7">
    <location>
        <begin position="163"/>
        <end position="183"/>
    </location>
</feature>
<dbReference type="InterPro" id="IPR050291">
    <property type="entry name" value="CDF_Transporter"/>
</dbReference>
<dbReference type="Gene3D" id="3.30.70.1350">
    <property type="entry name" value="Cation efflux protein, cytoplasmic domain"/>
    <property type="match status" value="1"/>
</dbReference>
<comment type="subcellular location">
    <subcellularLocation>
        <location evidence="1">Membrane</location>
        <topology evidence="1">Multi-pass membrane protein</topology>
    </subcellularLocation>
</comment>
<dbReference type="Pfam" id="PF01545">
    <property type="entry name" value="Cation_efflux"/>
    <property type="match status" value="1"/>
</dbReference>
<dbReference type="InterPro" id="IPR002524">
    <property type="entry name" value="Cation_efflux"/>
</dbReference>
<comment type="similarity">
    <text evidence="2">Belongs to the cation diffusion facilitator (CDF) transporter (TC 2.A.4) family.</text>
</comment>
<evidence type="ECO:0000313" key="10">
    <source>
        <dbReference type="EMBL" id="PZX13053.1"/>
    </source>
</evidence>
<dbReference type="GO" id="GO:0016020">
    <property type="term" value="C:membrane"/>
    <property type="evidence" value="ECO:0007669"/>
    <property type="project" value="UniProtKB-SubCell"/>
</dbReference>
<accession>A0A2W7MZP5</accession>
<dbReference type="SUPFAM" id="SSF160240">
    <property type="entry name" value="Cation efflux protein cytoplasmic domain-like"/>
    <property type="match status" value="1"/>
</dbReference>
<name>A0A2W7MZP5_9BACT</name>
<keyword evidence="11" id="KW-1185">Reference proteome</keyword>
<keyword evidence="4 7" id="KW-0812">Transmembrane</keyword>
<sequence>MIISERSEKAQRITWLGFWVNLGLTLAKIMAGVFGRSSAMLADGIHSLSDFVTDLIVLAFVRVADKGCDEDHRYGHGKFETFATLLISLALVFVGIGIGWSGIVNIIRALGGEELGEPSLLALAAAIASIASKEWLFRVTRKVGQSIQSQAVIANAWHHRSDALSSIGTMIGIGGAILLGGVWRMLDPIAGVIVSIFIIKVAIELGLPSVKELLESALPHETEAEILHIIHHTPGVLDSHRLRTRKIGNSYAIDIHVQLDRHISFIESHDIASLIERNLRDRYGFQTHINIHTEPLKEKIIPE</sequence>
<dbReference type="InterPro" id="IPR036837">
    <property type="entry name" value="Cation_efflux_CTD_sf"/>
</dbReference>
<evidence type="ECO:0000259" key="8">
    <source>
        <dbReference type="Pfam" id="PF01545"/>
    </source>
</evidence>
<dbReference type="Proteomes" id="UP000249239">
    <property type="component" value="Unassembled WGS sequence"/>
</dbReference>
<dbReference type="NCBIfam" id="TIGR01297">
    <property type="entry name" value="CDF"/>
    <property type="match status" value="1"/>
</dbReference>
<keyword evidence="6 7" id="KW-0472">Membrane</keyword>
<evidence type="ECO:0000256" key="7">
    <source>
        <dbReference type="SAM" id="Phobius"/>
    </source>
</evidence>
<evidence type="ECO:0000313" key="11">
    <source>
        <dbReference type="Proteomes" id="UP000249239"/>
    </source>
</evidence>
<dbReference type="SUPFAM" id="SSF161111">
    <property type="entry name" value="Cation efflux protein transmembrane domain-like"/>
    <property type="match status" value="1"/>
</dbReference>
<keyword evidence="3" id="KW-0813">Transport</keyword>
<evidence type="ECO:0000256" key="3">
    <source>
        <dbReference type="ARBA" id="ARBA00022448"/>
    </source>
</evidence>
<dbReference type="InterPro" id="IPR027470">
    <property type="entry name" value="Cation_efflux_CTD"/>
</dbReference>
<evidence type="ECO:0000256" key="4">
    <source>
        <dbReference type="ARBA" id="ARBA00022692"/>
    </source>
</evidence>
<dbReference type="PANTHER" id="PTHR43840:SF15">
    <property type="entry name" value="MITOCHONDRIAL METAL TRANSPORTER 1-RELATED"/>
    <property type="match status" value="1"/>
</dbReference>
<organism evidence="10 11">
    <name type="scientific">Breznakibacter xylanolyticus</name>
    <dbReference type="NCBI Taxonomy" id="990"/>
    <lineage>
        <taxon>Bacteria</taxon>
        <taxon>Pseudomonadati</taxon>
        <taxon>Bacteroidota</taxon>
        <taxon>Bacteroidia</taxon>
        <taxon>Marinilabiliales</taxon>
        <taxon>Marinilabiliaceae</taxon>
        <taxon>Breznakibacter</taxon>
    </lineage>
</organism>
<dbReference type="InterPro" id="IPR027469">
    <property type="entry name" value="Cation_efflux_TMD_sf"/>
</dbReference>
<dbReference type="GO" id="GO:0008324">
    <property type="term" value="F:monoatomic cation transmembrane transporter activity"/>
    <property type="evidence" value="ECO:0007669"/>
    <property type="project" value="InterPro"/>
</dbReference>
<feature type="domain" description="Cation efflux protein transmembrane" evidence="8">
    <location>
        <begin position="15"/>
        <end position="214"/>
    </location>
</feature>
<dbReference type="Gene3D" id="1.20.1510.10">
    <property type="entry name" value="Cation efflux protein transmembrane domain"/>
    <property type="match status" value="1"/>
</dbReference>
<evidence type="ECO:0000256" key="1">
    <source>
        <dbReference type="ARBA" id="ARBA00004141"/>
    </source>
</evidence>
<evidence type="ECO:0000256" key="2">
    <source>
        <dbReference type="ARBA" id="ARBA00008114"/>
    </source>
</evidence>
<dbReference type="Pfam" id="PF16916">
    <property type="entry name" value="ZT_dimer"/>
    <property type="match status" value="1"/>
</dbReference>
<reference evidence="10 11" key="1">
    <citation type="submission" date="2018-06" db="EMBL/GenBank/DDBJ databases">
        <title>Genomic Encyclopedia of Archaeal and Bacterial Type Strains, Phase II (KMG-II): from individual species to whole genera.</title>
        <authorList>
            <person name="Goeker M."/>
        </authorList>
    </citation>
    <scope>NUCLEOTIDE SEQUENCE [LARGE SCALE GENOMIC DNA]</scope>
    <source>
        <strain evidence="10 11">DSM 6779</strain>
    </source>
</reference>
<gene>
    <name evidence="10" type="ORF">LX69_02713</name>
</gene>
<dbReference type="PANTHER" id="PTHR43840">
    <property type="entry name" value="MITOCHONDRIAL METAL TRANSPORTER 1-RELATED"/>
    <property type="match status" value="1"/>
</dbReference>